<dbReference type="Proteomes" id="UP001157733">
    <property type="component" value="Chromosome"/>
</dbReference>
<sequence>MGKRFKDNGDGTVIDAEYNLMWKQTDAFQDESQFHDWFQAEQYLRKLNDKKFAGYNDWRMPTHQEAESLFDEDVSIRDRDRFDIFIDPVFSPGGGHSSWTSTLKPHNGAVIFYYRYGHANVNNRDDPCKDSLRAVRDITDNDKK</sequence>
<organism evidence="2 3">
    <name type="scientific">Nitrospina watsonii</name>
    <dbReference type="NCBI Taxonomy" id="1323948"/>
    <lineage>
        <taxon>Bacteria</taxon>
        <taxon>Pseudomonadati</taxon>
        <taxon>Nitrospinota/Tectimicrobiota group</taxon>
        <taxon>Nitrospinota</taxon>
        <taxon>Nitrospinia</taxon>
        <taxon>Nitrospinales</taxon>
        <taxon>Nitrospinaceae</taxon>
        <taxon>Nitrospina</taxon>
    </lineage>
</organism>
<accession>A0ABN8W2Z3</accession>
<reference evidence="2 3" key="1">
    <citation type="submission" date="2022-09" db="EMBL/GenBank/DDBJ databases">
        <authorList>
            <person name="Kop L."/>
        </authorList>
    </citation>
    <scope>NUCLEOTIDE SEQUENCE [LARGE SCALE GENOMIC DNA]</scope>
    <source>
        <strain evidence="2 3">347</strain>
    </source>
</reference>
<name>A0ABN8W2Z3_9BACT</name>
<keyword evidence="3" id="KW-1185">Reference proteome</keyword>
<dbReference type="InterPro" id="IPR011460">
    <property type="entry name" value="Lcl_C"/>
</dbReference>
<protein>
    <recommendedName>
        <fullName evidence="1">Lcl C-terminal domain-containing protein</fullName>
    </recommendedName>
</protein>
<evidence type="ECO:0000313" key="3">
    <source>
        <dbReference type="Proteomes" id="UP001157733"/>
    </source>
</evidence>
<evidence type="ECO:0000259" key="1">
    <source>
        <dbReference type="Pfam" id="PF07603"/>
    </source>
</evidence>
<gene>
    <name evidence="2" type="ORF">NSPWAT_2229</name>
</gene>
<evidence type="ECO:0000313" key="2">
    <source>
        <dbReference type="EMBL" id="CAI2719085.1"/>
    </source>
</evidence>
<dbReference type="RefSeq" id="WP_282011941.1">
    <property type="nucleotide sequence ID" value="NZ_OX336137.1"/>
</dbReference>
<feature type="domain" description="Lcl C-terminal" evidence="1">
    <location>
        <begin position="11"/>
        <end position="136"/>
    </location>
</feature>
<dbReference type="Pfam" id="PF07603">
    <property type="entry name" value="Lcl_C"/>
    <property type="match status" value="1"/>
</dbReference>
<dbReference type="EMBL" id="OX336137">
    <property type="protein sequence ID" value="CAI2719085.1"/>
    <property type="molecule type" value="Genomic_DNA"/>
</dbReference>
<proteinExistence type="predicted"/>